<sequence length="37" mass="4113">MTSPNGRRWAPLALEEQVLVAEITVWRYTVAAVIDVG</sequence>
<reference evidence="2" key="2">
    <citation type="submission" date="2016-02" db="EMBL/GenBank/DDBJ databases">
        <title>Genome sequencing of Aspergillus luchuensis NBRC 4314.</title>
        <authorList>
            <person name="Yamada O."/>
        </authorList>
    </citation>
    <scope>NUCLEOTIDE SEQUENCE [LARGE SCALE GENOMIC DNA]</scope>
    <source>
        <strain evidence="2">RIB 2604</strain>
    </source>
</reference>
<organism evidence="1 2">
    <name type="scientific">Aspergillus kawachii</name>
    <name type="common">White koji mold</name>
    <name type="synonym">Aspergillus awamori var. kawachi</name>
    <dbReference type="NCBI Taxonomy" id="1069201"/>
    <lineage>
        <taxon>Eukaryota</taxon>
        <taxon>Fungi</taxon>
        <taxon>Dikarya</taxon>
        <taxon>Ascomycota</taxon>
        <taxon>Pezizomycotina</taxon>
        <taxon>Eurotiomycetes</taxon>
        <taxon>Eurotiomycetidae</taxon>
        <taxon>Eurotiales</taxon>
        <taxon>Aspergillaceae</taxon>
        <taxon>Aspergillus</taxon>
        <taxon>Aspergillus subgen. Circumdati</taxon>
    </lineage>
</organism>
<protein>
    <submittedName>
        <fullName evidence="1">Uncharacterized protein</fullName>
    </submittedName>
</protein>
<gene>
    <name evidence="1" type="ORF">RIB2604_00900610</name>
</gene>
<evidence type="ECO:0000313" key="1">
    <source>
        <dbReference type="EMBL" id="GAT21040.1"/>
    </source>
</evidence>
<name>A0A146F4E9_ASPKA</name>
<proteinExistence type="predicted"/>
<dbReference type="AlphaFoldDB" id="A0A146F4E9"/>
<dbReference type="Proteomes" id="UP000075230">
    <property type="component" value="Unassembled WGS sequence"/>
</dbReference>
<comment type="caution">
    <text evidence="1">The sequence shown here is derived from an EMBL/GenBank/DDBJ whole genome shotgun (WGS) entry which is preliminary data.</text>
</comment>
<accession>A0A146F4E9</accession>
<dbReference type="EMBL" id="BCWF01000009">
    <property type="protein sequence ID" value="GAT21040.1"/>
    <property type="molecule type" value="Genomic_DNA"/>
</dbReference>
<reference evidence="1 2" key="1">
    <citation type="journal article" date="2016" name="DNA Res.">
        <title>Genome sequence of Aspergillus luchuensis NBRC 4314.</title>
        <authorList>
            <person name="Yamada O."/>
            <person name="Machida M."/>
            <person name="Hosoyama A."/>
            <person name="Goto M."/>
            <person name="Takahashi T."/>
            <person name="Futagami T."/>
            <person name="Yamagata Y."/>
            <person name="Takeuchi M."/>
            <person name="Kobayashi T."/>
            <person name="Koike H."/>
            <person name="Abe K."/>
            <person name="Asai K."/>
            <person name="Arita M."/>
            <person name="Fujita N."/>
            <person name="Fukuda K."/>
            <person name="Higa K."/>
            <person name="Horikawa H."/>
            <person name="Ishikawa T."/>
            <person name="Jinno K."/>
            <person name="Kato Y."/>
            <person name="Kirimura K."/>
            <person name="Mizutani O."/>
            <person name="Nakasone K."/>
            <person name="Sano M."/>
            <person name="Shiraishi Y."/>
            <person name="Tsukahara M."/>
            <person name="Gomi K."/>
        </authorList>
    </citation>
    <scope>NUCLEOTIDE SEQUENCE [LARGE SCALE GENOMIC DNA]</scope>
    <source>
        <strain evidence="1 2">RIB 2604</strain>
    </source>
</reference>
<evidence type="ECO:0000313" key="2">
    <source>
        <dbReference type="Proteomes" id="UP000075230"/>
    </source>
</evidence>